<protein>
    <submittedName>
        <fullName evidence="1">Uncharacterized protein</fullName>
    </submittedName>
</protein>
<dbReference type="Proteomes" id="UP000316406">
    <property type="component" value="Unassembled WGS sequence"/>
</dbReference>
<dbReference type="OrthoDB" id="10003970at2"/>
<proteinExistence type="predicted"/>
<sequence length="146" mass="15913">MTTPNCTVEGCTNQTHGRTHCATHRDQIRKGFTPGEAPDRYVDAGTVRPLLLDLKGKHSMADLGRMLGCTPRTVARAAQPDTVKISRTLAEGIRFVSGEHFEPVEPIHRDKTGISGPETAEYANTPEGMAFIAECRRPKARKAMAA</sequence>
<dbReference type="EMBL" id="VLTK01000030">
    <property type="protein sequence ID" value="TSI11297.1"/>
    <property type="molecule type" value="Genomic_DNA"/>
</dbReference>
<evidence type="ECO:0000313" key="1">
    <source>
        <dbReference type="EMBL" id="TSI11297.1"/>
    </source>
</evidence>
<evidence type="ECO:0000313" key="2">
    <source>
        <dbReference type="Proteomes" id="UP000316406"/>
    </source>
</evidence>
<name>A0A556C1I2_BREAU</name>
<gene>
    <name evidence="1" type="ORF">FO013_21865</name>
</gene>
<reference evidence="1 2" key="1">
    <citation type="submission" date="2019-07" db="EMBL/GenBank/DDBJ databases">
        <title>Draft genome sequence of Brevibacterium aurantiacum XU54 isolated from Xinjiang China.</title>
        <authorList>
            <person name="Xu X."/>
        </authorList>
    </citation>
    <scope>NUCLEOTIDE SEQUENCE [LARGE SCALE GENOMIC DNA]</scope>
    <source>
        <strain evidence="1 2">XU54</strain>
    </source>
</reference>
<dbReference type="AlphaFoldDB" id="A0A556C1I2"/>
<keyword evidence="2" id="KW-1185">Reference proteome</keyword>
<dbReference type="RefSeq" id="WP_143924675.1">
    <property type="nucleotide sequence ID" value="NZ_VLTK01000030.1"/>
</dbReference>
<accession>A0A556C1I2</accession>
<organism evidence="1 2">
    <name type="scientific">Brevibacterium aurantiacum</name>
    <dbReference type="NCBI Taxonomy" id="273384"/>
    <lineage>
        <taxon>Bacteria</taxon>
        <taxon>Bacillati</taxon>
        <taxon>Actinomycetota</taxon>
        <taxon>Actinomycetes</taxon>
        <taxon>Micrococcales</taxon>
        <taxon>Brevibacteriaceae</taxon>
        <taxon>Brevibacterium</taxon>
    </lineage>
</organism>
<comment type="caution">
    <text evidence="1">The sequence shown here is derived from an EMBL/GenBank/DDBJ whole genome shotgun (WGS) entry which is preliminary data.</text>
</comment>